<dbReference type="Proteomes" id="UP000299102">
    <property type="component" value="Unassembled WGS sequence"/>
</dbReference>
<dbReference type="AlphaFoldDB" id="A0A4C1WXV8"/>
<accession>A0A4C1WXV8</accession>
<evidence type="ECO:0000313" key="1">
    <source>
        <dbReference type="EMBL" id="GBP56201.1"/>
    </source>
</evidence>
<evidence type="ECO:0000313" key="2">
    <source>
        <dbReference type="Proteomes" id="UP000299102"/>
    </source>
</evidence>
<proteinExistence type="predicted"/>
<reference evidence="1 2" key="1">
    <citation type="journal article" date="2019" name="Commun. Biol.">
        <title>The bagworm genome reveals a unique fibroin gene that provides high tensile strength.</title>
        <authorList>
            <person name="Kono N."/>
            <person name="Nakamura H."/>
            <person name="Ohtoshi R."/>
            <person name="Tomita M."/>
            <person name="Numata K."/>
            <person name="Arakawa K."/>
        </authorList>
    </citation>
    <scope>NUCLEOTIDE SEQUENCE [LARGE SCALE GENOMIC DNA]</scope>
</reference>
<gene>
    <name evidence="1" type="ORF">EVAR_41387_1</name>
</gene>
<keyword evidence="2" id="KW-1185">Reference proteome</keyword>
<protein>
    <submittedName>
        <fullName evidence="1">Uncharacterized protein</fullName>
    </submittedName>
</protein>
<sequence length="74" mass="8273">MKAIREWVVVASNGHSYKSDEERSARWRECAVVERGGIGLAESELREWATGTLTRWMKGDSGSCYLTPVLLQAS</sequence>
<organism evidence="1 2">
    <name type="scientific">Eumeta variegata</name>
    <name type="common">Bagworm moth</name>
    <name type="synonym">Eumeta japonica</name>
    <dbReference type="NCBI Taxonomy" id="151549"/>
    <lineage>
        <taxon>Eukaryota</taxon>
        <taxon>Metazoa</taxon>
        <taxon>Ecdysozoa</taxon>
        <taxon>Arthropoda</taxon>
        <taxon>Hexapoda</taxon>
        <taxon>Insecta</taxon>
        <taxon>Pterygota</taxon>
        <taxon>Neoptera</taxon>
        <taxon>Endopterygota</taxon>
        <taxon>Lepidoptera</taxon>
        <taxon>Glossata</taxon>
        <taxon>Ditrysia</taxon>
        <taxon>Tineoidea</taxon>
        <taxon>Psychidae</taxon>
        <taxon>Oiketicinae</taxon>
        <taxon>Eumeta</taxon>
    </lineage>
</organism>
<name>A0A4C1WXV8_EUMVA</name>
<comment type="caution">
    <text evidence="1">The sequence shown here is derived from an EMBL/GenBank/DDBJ whole genome shotgun (WGS) entry which is preliminary data.</text>
</comment>
<dbReference type="EMBL" id="BGZK01000687">
    <property type="protein sequence ID" value="GBP56201.1"/>
    <property type="molecule type" value="Genomic_DNA"/>
</dbReference>